<dbReference type="AlphaFoldDB" id="A0A7S4Q2P7"/>
<gene>
    <name evidence="2" type="ORF">AMON00008_LOCUS9206</name>
</gene>
<evidence type="ECO:0000313" key="2">
    <source>
        <dbReference type="EMBL" id="CAE4569587.1"/>
    </source>
</evidence>
<protein>
    <submittedName>
        <fullName evidence="2">Uncharacterized protein</fullName>
    </submittedName>
</protein>
<reference evidence="2" key="1">
    <citation type="submission" date="2021-01" db="EMBL/GenBank/DDBJ databases">
        <authorList>
            <person name="Corre E."/>
            <person name="Pelletier E."/>
            <person name="Niang G."/>
            <person name="Scheremetjew M."/>
            <person name="Finn R."/>
            <person name="Kale V."/>
            <person name="Holt S."/>
            <person name="Cochrane G."/>
            <person name="Meng A."/>
            <person name="Brown T."/>
            <person name="Cohen L."/>
        </authorList>
    </citation>
    <scope>NUCLEOTIDE SEQUENCE</scope>
    <source>
        <strain evidence="2">CCMP3105</strain>
    </source>
</reference>
<accession>A0A7S4Q2P7</accession>
<feature type="region of interest" description="Disordered" evidence="1">
    <location>
        <begin position="161"/>
        <end position="180"/>
    </location>
</feature>
<organism evidence="2">
    <name type="scientific">Alexandrium monilatum</name>
    <dbReference type="NCBI Taxonomy" id="311494"/>
    <lineage>
        <taxon>Eukaryota</taxon>
        <taxon>Sar</taxon>
        <taxon>Alveolata</taxon>
        <taxon>Dinophyceae</taxon>
        <taxon>Gonyaulacales</taxon>
        <taxon>Pyrocystaceae</taxon>
        <taxon>Alexandrium</taxon>
    </lineage>
</organism>
<sequence>MERGLFVHVVLCSSRFMSSDELGEVVVPLEEALRLSKAPTERRYRLKLLHANRRQTEPELFLCFGQGGDAGNGGAGNLIRMRAALPPDAVAQPVVAQHGATQQGATTLSGGPVGGQPATPLAVAVPGPELVHISTYSGMRAPAELRCPPLALLAHRSGQPVPPALAAGSPNSRQDGEGLGQERAALAALERRAQELGGVVRGPVPLSFLRSPLNPHAAWLQRAFLQ</sequence>
<evidence type="ECO:0000256" key="1">
    <source>
        <dbReference type="SAM" id="MobiDB-lite"/>
    </source>
</evidence>
<dbReference type="EMBL" id="HBNR01014225">
    <property type="protein sequence ID" value="CAE4569587.1"/>
    <property type="molecule type" value="Transcribed_RNA"/>
</dbReference>
<name>A0A7S4Q2P7_9DINO</name>
<proteinExistence type="predicted"/>